<evidence type="ECO:0000256" key="4">
    <source>
        <dbReference type="ARBA" id="ARBA00022833"/>
    </source>
</evidence>
<feature type="compositionally biased region" description="Basic and acidic residues" evidence="7">
    <location>
        <begin position="2734"/>
        <end position="2744"/>
    </location>
</feature>
<name>W8ACV7_CERCA</name>
<feature type="region of interest" description="Disordered" evidence="7">
    <location>
        <begin position="1"/>
        <end position="109"/>
    </location>
</feature>
<feature type="compositionally biased region" description="Basic and acidic residues" evidence="7">
    <location>
        <begin position="2994"/>
        <end position="3004"/>
    </location>
</feature>
<feature type="compositionally biased region" description="Low complexity" evidence="7">
    <location>
        <begin position="3041"/>
        <end position="3056"/>
    </location>
</feature>
<feature type="region of interest" description="Disordered" evidence="7">
    <location>
        <begin position="3436"/>
        <end position="3504"/>
    </location>
</feature>
<feature type="compositionally biased region" description="Polar residues" evidence="7">
    <location>
        <begin position="2256"/>
        <end position="2266"/>
    </location>
</feature>
<feature type="region of interest" description="Disordered" evidence="7">
    <location>
        <begin position="2851"/>
        <end position="2888"/>
    </location>
</feature>
<feature type="compositionally biased region" description="Basic and acidic residues" evidence="7">
    <location>
        <begin position="3183"/>
        <end position="3194"/>
    </location>
</feature>
<dbReference type="InterPro" id="IPR019786">
    <property type="entry name" value="Zinc_finger_PHD-type_CS"/>
</dbReference>
<feature type="region of interest" description="Disordered" evidence="7">
    <location>
        <begin position="4021"/>
        <end position="4096"/>
    </location>
</feature>
<feature type="compositionally biased region" description="Low complexity" evidence="7">
    <location>
        <begin position="4034"/>
        <end position="4075"/>
    </location>
</feature>
<feature type="region of interest" description="Disordered" evidence="7">
    <location>
        <begin position="3181"/>
        <end position="3217"/>
    </location>
</feature>
<dbReference type="InterPro" id="IPR018501">
    <property type="entry name" value="DDT_dom"/>
</dbReference>
<feature type="compositionally biased region" description="Basic residues" evidence="7">
    <location>
        <begin position="63"/>
        <end position="78"/>
    </location>
</feature>
<feature type="compositionally biased region" description="Low complexity" evidence="7">
    <location>
        <begin position="4841"/>
        <end position="4860"/>
    </location>
</feature>
<dbReference type="PANTHER" id="PTHR45975">
    <property type="entry name" value="NUCLEOSOME-REMODELING FACTOR SUBUNIT BPTF"/>
    <property type="match status" value="1"/>
</dbReference>
<feature type="region of interest" description="Disordered" evidence="7">
    <location>
        <begin position="1422"/>
        <end position="1443"/>
    </location>
</feature>
<feature type="domain" description="PHD-type" evidence="8">
    <location>
        <begin position="332"/>
        <end position="379"/>
    </location>
</feature>
<protein>
    <submittedName>
        <fullName evidence="10">Nucleosome-remodeling factor subunit NURF301</fullName>
    </submittedName>
</protein>
<feature type="region of interest" description="Disordered" evidence="7">
    <location>
        <begin position="2246"/>
        <end position="2276"/>
    </location>
</feature>
<feature type="region of interest" description="Disordered" evidence="7">
    <location>
        <begin position="1477"/>
        <end position="1504"/>
    </location>
</feature>
<feature type="compositionally biased region" description="Polar residues" evidence="7">
    <location>
        <begin position="1827"/>
        <end position="1844"/>
    </location>
</feature>
<feature type="compositionally biased region" description="Low complexity" evidence="7">
    <location>
        <begin position="1483"/>
        <end position="1496"/>
    </location>
</feature>
<feature type="region of interest" description="Disordered" evidence="7">
    <location>
        <begin position="3663"/>
        <end position="3701"/>
    </location>
</feature>
<feature type="compositionally biased region" description="Basic residues" evidence="7">
    <location>
        <begin position="2643"/>
        <end position="2653"/>
    </location>
</feature>
<feature type="compositionally biased region" description="Low complexity" evidence="7">
    <location>
        <begin position="3723"/>
        <end position="3732"/>
    </location>
</feature>
<feature type="domain" description="DDT" evidence="9">
    <location>
        <begin position="181"/>
        <end position="241"/>
    </location>
</feature>
<gene>
    <name evidence="10" type="primary">NU301</name>
</gene>
<feature type="compositionally biased region" description="Basic residues" evidence="7">
    <location>
        <begin position="1"/>
        <end position="12"/>
    </location>
</feature>
<dbReference type="Gene3D" id="3.30.40.10">
    <property type="entry name" value="Zinc/RING finger domain, C3HC4 (zinc finger)"/>
    <property type="match status" value="1"/>
</dbReference>
<proteinExistence type="evidence at transcript level"/>
<keyword evidence="2" id="KW-0479">Metal-binding</keyword>
<dbReference type="InterPro" id="IPR013083">
    <property type="entry name" value="Znf_RING/FYVE/PHD"/>
</dbReference>
<feature type="region of interest" description="Disordered" evidence="7">
    <location>
        <begin position="1590"/>
        <end position="1628"/>
    </location>
</feature>
<feature type="region of interest" description="Disordered" evidence="7">
    <location>
        <begin position="4841"/>
        <end position="4868"/>
    </location>
</feature>
<dbReference type="EMBL" id="GAMC01020800">
    <property type="protein sequence ID" value="JAB85755.1"/>
    <property type="molecule type" value="mRNA"/>
</dbReference>
<feature type="region of interest" description="Disordered" evidence="7">
    <location>
        <begin position="4740"/>
        <end position="4768"/>
    </location>
</feature>
<feature type="region of interest" description="Disordered" evidence="7">
    <location>
        <begin position="2576"/>
        <end position="2682"/>
    </location>
</feature>
<accession>W8ACV7</accession>
<feature type="non-terminal residue" evidence="10">
    <location>
        <position position="4937"/>
    </location>
</feature>
<dbReference type="GO" id="GO:0006357">
    <property type="term" value="P:regulation of transcription by RNA polymerase II"/>
    <property type="evidence" value="ECO:0007669"/>
    <property type="project" value="InterPro"/>
</dbReference>
<dbReference type="CDD" id="cd15559">
    <property type="entry name" value="PHD1_BPTF"/>
    <property type="match status" value="1"/>
</dbReference>
<feature type="compositionally biased region" description="Low complexity" evidence="7">
    <location>
        <begin position="2459"/>
        <end position="2487"/>
    </location>
</feature>
<dbReference type="PROSITE" id="PS01359">
    <property type="entry name" value="ZF_PHD_1"/>
    <property type="match status" value="1"/>
</dbReference>
<dbReference type="GO" id="GO:0016589">
    <property type="term" value="C:NURF complex"/>
    <property type="evidence" value="ECO:0007669"/>
    <property type="project" value="InterPro"/>
</dbReference>
<evidence type="ECO:0000256" key="1">
    <source>
        <dbReference type="ARBA" id="ARBA00004123"/>
    </source>
</evidence>
<feature type="region of interest" description="Disordered" evidence="7">
    <location>
        <begin position="3807"/>
        <end position="3839"/>
    </location>
</feature>
<dbReference type="Pfam" id="PF02791">
    <property type="entry name" value="DDT"/>
    <property type="match status" value="1"/>
</dbReference>
<feature type="compositionally biased region" description="Basic and acidic residues" evidence="7">
    <location>
        <begin position="2654"/>
        <end position="2676"/>
    </location>
</feature>
<feature type="region of interest" description="Disordered" evidence="7">
    <location>
        <begin position="3718"/>
        <end position="3748"/>
    </location>
</feature>
<feature type="region of interest" description="Disordered" evidence="7">
    <location>
        <begin position="878"/>
        <end position="905"/>
    </location>
</feature>
<feature type="compositionally biased region" description="Basic and acidic residues" evidence="7">
    <location>
        <begin position="3026"/>
        <end position="3037"/>
    </location>
</feature>
<feature type="compositionally biased region" description="Polar residues" evidence="7">
    <location>
        <begin position="38"/>
        <end position="62"/>
    </location>
</feature>
<feature type="region of interest" description="Disordered" evidence="7">
    <location>
        <begin position="3322"/>
        <end position="3341"/>
    </location>
</feature>
<feature type="compositionally biased region" description="Basic and acidic residues" evidence="7">
    <location>
        <begin position="4021"/>
        <end position="4033"/>
    </location>
</feature>
<dbReference type="InterPro" id="IPR038028">
    <property type="entry name" value="BPTF"/>
</dbReference>
<feature type="compositionally biased region" description="Low complexity" evidence="7">
    <location>
        <begin position="2606"/>
        <end position="2615"/>
    </location>
</feature>
<feature type="region of interest" description="Disordered" evidence="7">
    <location>
        <begin position="2734"/>
        <end position="2769"/>
    </location>
</feature>
<dbReference type="GO" id="GO:0000978">
    <property type="term" value="F:RNA polymerase II cis-regulatory region sequence-specific DNA binding"/>
    <property type="evidence" value="ECO:0007669"/>
    <property type="project" value="TreeGrafter"/>
</dbReference>
<feature type="region of interest" description="Disordered" evidence="7">
    <location>
        <begin position="1805"/>
        <end position="1880"/>
    </location>
</feature>
<feature type="compositionally biased region" description="Basic residues" evidence="7">
    <location>
        <begin position="2923"/>
        <end position="2932"/>
    </location>
</feature>
<sequence>MSGRGSRKRGRPPKTPNERAGTKFNYQLLKKPKYLSKASDSQLSTPSASRASSPQESDGSRSYNRKSTGKSTRGRSRKSTSSTANVSRRGGYESEYHYGSDFGDSSEKSDIDDELLLSATDEEESLDNVNESESEFSVCSFTQNGVGRPPRPPSPEPIWLQDREYEPLELPESSEDLLMKNEHLLNALGIYEVLRRFRHLVRLSPFRFEDFCAALACDEQSALIAEIHIMLLKAILREEDVQGTHFGPLDQKDTVNISLYLIDGITWPEVLRSYVESDAIFNREVYNILCSGDYPFTGVTDRITVLQFLTNQFLTTNAVRDVMLQEGPIHYDDHCRICHRLGDLLCCETCPAVYHLECVDPPLHDVPTEDWQCNLCKSHKVSGVVDCVLPQEKQGVLIRHDIIGLDRHGRKFWFIARRIFVEGQPVLDNGKIWYYSTESKLEQLLNTIDKEDLEAGLYTQLTERKDEILRQMKLTETITKEHNKYQRLSYIDEENKKTWALIRGNEEEETQLNDSVAENKMMTRLKTSQNANETNHFKLGMEHGFKNYVNQYTSNPIALNKPQRNEERDKRRHLSHKFSLTTASEFKWIGVTMGSLDSITQTLRQTLLSFEENVPSSFMIPNWRFIKWKWRRTVTDARRPTEFVIVLLLLQASFKNVIFANVWHEQLGHITLCRITSSEREERKKIEKREKRERDDEEERNRLAFNYIKYSLGLKHQVWKQKGEEYRIHGQWGWMWLSTSRRCGSCGGSKSRRAPHRHGLAIPPVKVNVHFTKGADVDEIVSVDPRTHKFLLQCNEAVKKGADYYFLQKFKDVQVKELNDDSTDGTDGSGIVNNKGTIDVSKSLRMPGRLLYPKIARKSRLDELLGRRLELKQAEEELAVKSEKDDDDAEPGTQSEEAKSDTNKKVAKRTFLERRLMDIQYVQQKNTPSKDVNLDLVNSLAKKIQTVRLQFSQLNRFAKQYRCYTKECNTNSNAVSQITQNTCYSPLCLQKARAKKELLLLLRKAHIAGNGSKETVAAILGAVKKPSILEQKLTEGKKDASLVLDEAEDCRWLIDESPLDLVQDWEHARTVAVPYDEMLLRDCYISKEEENAVSNTVKEESMPAGGSSDGGMEFMDNIDVCSNVEIESSETTNDDSLAALTSSNDTLGMDATQAKKCKKSQKSRTNKSYIATKDVLNQTLESTATNIKQNRRFPTQPRITKREDVTKYEKEFYTNGKERVYAAQSTRGRIYLWRDKSVLKERTQIKTEDESKLQTFTPEQAKNIPIGSTYPLTSQFLTHKLKASILALAPFELKKLARLGGKTSTNGFHHLAKNNSVWPYPCSRPLFKTCWSFRTTKATTLAAVALQLRILWCCLRWDDMIAKAPSADGKHQVTSETEIVTQELLKFRHMGRYGERTQYLRRKVVVPLEMPKTIREVTSIRSGLRKRKRAESPQPTEPQISEEWVEEEKLELWEIKLMGERHEKMKQATQTRSVVLRQAAEQAGSSPSSSSASSSGGSNGCTPKVVITAKSSEEIKEKMEQQLKLQRAAHQQKRNPDNIKLHPQGKGQIIGSRRVIVKNPDGTTRIIQQAITSPAQKVINNSANAAAQASTASNSGGSSSASGQSTQASTSTAPQQHKVQIIRGPDGKVSVRGLNPGQQLIQMPDGKLHVLTTTSAAGGAQGTITKKLPVKQVTASNSTGIVKQISVKPIQKPVSVQSAQKTVVTAVNTQPQAVAPKAVAQVINQHVALNPTTTVQKVITQTIPTVNTNTPTATKVTTNAQGMQQFIVQPGQKLLMGQNQQGQKVLITTGGQQITQQPVVSNLQTIQQTPPQQQQQQQQQQDETLHHTQQAQHTSEYSTRGQRVTRSHESKTTRTQAHARTQQLQQQQQTHLLAPAQERVRSRSPIWAPGSTSYAEVLRGIELERQRVATAAQKRAQSGIQSIITTTTTSTSDYVTPAQAPALTEPPQVEETQKMQQNVVGNVPIVDTYVGNAEENIVSYQQTVYDTRDTGAEFADIVLTTSHDSPPTSHTFVENITTPSSYEITMNSSTFADTTATTLPNTYVETATIPTSYTDTSVPATNVPMTAAEIQATYLQPDPQLYQSMYENMADAGQWGYATVPDAQQVVQPDQTTSTQNYYEQIMQMQYPQGTTQAQTTYAQYQYQPTATQYQLMTGYYPAGQQQAESYQTTVYAPTTDQTQLYYPQQTQPYQELQSVGYEAQPQEYLTNYQQQTESNQQSVIDQVVTTLASIVQNVTTTQTMHSQQQQVVSEQFEQNTPLQPFTEPTHSYDHSPSPLQYEQSSAQLQTYEQAQPGVQYAPAYEPQSIEIDEPRPDITFGQFEVNEIESIPAEVVEHTMPAPQQHPQQSLEPAPVVDSVFLPAPYSAPLQPMAADPVHVTPEALAPIQPTQSPTQSRRQEKPFASEPTHGTTYAEVLFGIHHGAGSNAFQPSSQQLQPQQIRITTAKHDTNTNRSQQQRLTTKTATTTTTTYATTMTSNSNNNRRAAMKSPSRNAPAVQRREDVTAVAPVAPVPQPRKVERPPRGQRTNSKPRQQHNGSPPTAHSELEVRQKHEKQERHEKYDKHVKIVEESTSITAISKAHKDTKHARESKRVKQAEVVSELHGETTDAAETVAAVGRTDTTRQPVKTPTSDVVPEQEPEKKPAKPKRQKKHKHSGEIEEPVEKKEKSEPAIEKEAVKVSPATEKVPVTAEKPVTSAAKVVPINENIVPPSEKRDTLKSSTLNFIAAESVIKDIPAKPARKEKSKPQRKHSPPVEESIPQVTETSSQFEAAPVVTESTKVLTVNGGSTTTTVTTTTITKRITKRFITRIIDGKEVTVEEDVVENEPTVDTDVQISQVVAQPETITESSTIEKIVGKEEIPQKPSKKDRKKSKSPKEEPAKKPVVEQADIATEAISEPLIEADAINDKQAPTIEQLVETVEAKTLKKKDKKKPKEQKQATPSEKLTPTTEVSAIANITKETEETTNVMVHEEALVSVKQPSATQEKVKSAITDFISAEKETSEKPTKKDKKKTKCQLAPKESAVGSKVQEKVTAEETVEKSLSAEPTAQEQTAAESAPVTAITAEKHVIEEPHVEEKTVANVSPVESVEQKTTVTEEKSAIESTPIGVIKSEQEQPVIIEQPLNEPHVKSITSIEEGEVLFDDVHPVAPTTFIEEGVLILETPEPAAENLNLKTSVQDFIASEKLAGEQPKKPEKKDKKKKKHAKEQQEKPASQVETPINIAQTETANVIETPTETIVRGEEISSTDGYTTSIIKTTTKKTSTLTTRTKLIRIVDGKEEIVEEEETTQKTPDESIEETIDVIEGTPLTQEDIIQNVRLTQPAGETVSVTEEEPKIETYSRTTSDGNITKTTTVITRRIITKIIDGKEVLIEESDAISPVEQVVNKPPVFIKESMISPNNETTPAGPFATATPMLESVEETVDEIVENNVTNRVTDFINTEQQSAEQPQKPAKKDRKDKNKGKQEKETSKAVEETVQGTPATVTRTEESTFSSTPAETEREPASVDEESTITFEISPNVATTTTITTVTSQATAQLAANDVTVTLKKPAKQVAFALDVLDNEADVEFTLPAPKPRADIKTLTNDFLNSEKESEQPQPQQQLEPIVQKVAEITITEPQPVLETTEPLNELSAIPNVRENEKPATPIADEESGVIKTTTVRKTKFVKKITQKKQDSPEPQASIDAAEEAKEEPTVEKSESTVREVADSGVVKTTTVRTMSIKSQNVNESEVAETATEVLEEQRETTPTPVDEAQKVENIQKCIADNVTPTEKFTQSSLETDEQSYMGEVTKTIRVRKTKTVKKISQNLEETNASELSASAAQTNETESQLRTLQNAETPEENGGGVVKTVTVRTTSFVRRIPQDVAAPTVSDESAQSDISEASAQSEEQQNKSPVIIEEPSESTTTTTQTDGAIIKTTTIRTMRLNKTIASDGRILLKEIDNPDDVIVTSSIEMPDQATMPGERLTEGVVALSETLSTAYVPTERATEKCQQPSSNIDEVQMIDTQDIKSPGIKVVDIETKELSNVEEQRRQGLDRHATAATTESTHISSTSTTNTTVTNTHTEITQSEQQSTNSTTTVTKRTRLTTIQRPSFETQDGEPLQLVGESYDTPLKSGEIRKIALITHEEKYKEPKMKMHFDFPKVSLQVTETLTEQRENTENVTQEQQFVEELVSQQHQTESTDVVIEKVTAEQLTEKNLAEKLVTEVIKEVASDIVNSVTPTLVAVPTIPAREKVAEVEQLEKLVEQETQAEKIDLDTEKVTEEQVARQFVTEKHEVVEHTLRNNEEQITVNNITVTEEVEKSPQPKPVVVAPAPDFTADLTAEEQELFEDIKKKLSKKDKKKRPALPEDFFKQQEVVESSEKLISEERLASATNELELKTTENIVRDVPVVSETPREVAAPAQKPLEELAEIQQQKIREINEADARYHELIEREEFVIDSQVEIINEPRVEEEVQSVQEITELPEVNAEPTNIANANEIPTAKPANDLVEELSAAPNLSSSLTCFEVPKYNLTELQLAEKSYIEVSNKHPEPKIVDAIPQNEEQTPVSDAQVRSPSESISETYYEIPKYDVPALAQAEREYQIRYAAVDVPNVEIAVKEVSELEETDLIKQIAELELGEQKHEELVSESTSSTTTITTFTTSEEIFKESTSTEVEKKETTSEIVDIAEEPKQITVVNEQKSVETTKITAPTTSTASTVAAATDLITSSSTVLNYLNFEVPKYNLEAIKSAEKLFEETVVKRSAAKENELTESQTAKVEEVPPQPIVSETPPEKTTLATQPAYYNFEVPKYDHNVLHNAEQLITLLQETSIAEPEAELVPEVSVETKETETKSIVTEELITVNETVSRTSSTTTTTTTTTTVTAETVENEEPEPKPLDEAAVVIEEAPAEKVEEVKTAESPVEEVVQVQTVVEIPVVPVKEEPKKPAYAGLPIDESSSTWMDV</sequence>
<feature type="compositionally biased region" description="Low complexity" evidence="7">
    <location>
        <begin position="1853"/>
        <end position="1874"/>
    </location>
</feature>
<evidence type="ECO:0000256" key="6">
    <source>
        <dbReference type="PROSITE-ProRule" id="PRU00146"/>
    </source>
</evidence>
<evidence type="ECO:0000256" key="5">
    <source>
        <dbReference type="ARBA" id="ARBA00023242"/>
    </source>
</evidence>
<feature type="compositionally biased region" description="Basic and acidic residues" evidence="7">
    <location>
        <begin position="2872"/>
        <end position="2882"/>
    </location>
</feature>
<feature type="compositionally biased region" description="Polar residues" evidence="7">
    <location>
        <begin position="3807"/>
        <end position="3832"/>
    </location>
</feature>
<evidence type="ECO:0000313" key="10">
    <source>
        <dbReference type="EMBL" id="JAB85755.1"/>
    </source>
</evidence>
<reference evidence="10" key="2">
    <citation type="journal article" date="2014" name="BMC Genomics">
        <title>A genomic perspective to assessing quality of mass-reared SIT flies used in Mediterranean fruit fly (Ceratitis capitata) eradication in California.</title>
        <authorList>
            <person name="Calla B."/>
            <person name="Hall B."/>
            <person name="Hou S."/>
            <person name="Geib S.M."/>
        </authorList>
    </citation>
    <scope>NUCLEOTIDE SEQUENCE</scope>
</reference>
<dbReference type="Pfam" id="PF00628">
    <property type="entry name" value="PHD"/>
    <property type="match status" value="1"/>
</dbReference>
<dbReference type="InterPro" id="IPR019787">
    <property type="entry name" value="Znf_PHD-finger"/>
</dbReference>
<feature type="region of interest" description="Disordered" evidence="7">
    <location>
        <begin position="1518"/>
        <end position="1545"/>
    </location>
</feature>
<feature type="compositionally biased region" description="Polar residues" evidence="7">
    <location>
        <begin position="2621"/>
        <end position="2630"/>
    </location>
</feature>
<feature type="region of interest" description="Disordered" evidence="7">
    <location>
        <begin position="2993"/>
        <end position="3056"/>
    </location>
</feature>
<dbReference type="OrthoDB" id="784962at2759"/>
<dbReference type="SMART" id="SM00249">
    <property type="entry name" value="PHD"/>
    <property type="match status" value="1"/>
</dbReference>
<dbReference type="SMART" id="SM00571">
    <property type="entry name" value="DDT"/>
    <property type="match status" value="1"/>
</dbReference>
<organism evidence="10">
    <name type="scientific">Ceratitis capitata</name>
    <name type="common">Mediterranean fruit fly</name>
    <name type="synonym">Tephritis capitata</name>
    <dbReference type="NCBI Taxonomy" id="7213"/>
    <lineage>
        <taxon>Eukaryota</taxon>
        <taxon>Metazoa</taxon>
        <taxon>Ecdysozoa</taxon>
        <taxon>Arthropoda</taxon>
        <taxon>Hexapoda</taxon>
        <taxon>Insecta</taxon>
        <taxon>Pterygota</taxon>
        <taxon>Neoptera</taxon>
        <taxon>Endopterygota</taxon>
        <taxon>Diptera</taxon>
        <taxon>Brachycera</taxon>
        <taxon>Muscomorpha</taxon>
        <taxon>Tephritoidea</taxon>
        <taxon>Tephritidae</taxon>
        <taxon>Ceratitis</taxon>
        <taxon>Ceratitis</taxon>
    </lineage>
</organism>
<feature type="compositionally biased region" description="Low complexity" evidence="7">
    <location>
        <begin position="2246"/>
        <end position="2255"/>
    </location>
</feature>
<evidence type="ECO:0000256" key="3">
    <source>
        <dbReference type="ARBA" id="ARBA00022771"/>
    </source>
</evidence>
<feature type="compositionally biased region" description="Polar residues" evidence="7">
    <location>
        <begin position="3866"/>
        <end position="3888"/>
    </location>
</feature>
<feature type="compositionally biased region" description="Low complexity" evidence="7">
    <location>
        <begin position="1590"/>
        <end position="1613"/>
    </location>
</feature>
<feature type="compositionally biased region" description="Polar residues" evidence="7">
    <location>
        <begin position="3473"/>
        <end position="3493"/>
    </location>
</feature>
<feature type="compositionally biased region" description="Polar residues" evidence="7">
    <location>
        <begin position="2524"/>
        <end position="2540"/>
    </location>
</feature>
<keyword evidence="4" id="KW-0862">Zinc</keyword>
<evidence type="ECO:0000259" key="8">
    <source>
        <dbReference type="PROSITE" id="PS50016"/>
    </source>
</evidence>
<feature type="compositionally biased region" description="Basic and acidic residues" evidence="7">
    <location>
        <begin position="3682"/>
        <end position="3701"/>
    </location>
</feature>
<keyword evidence="3 6" id="KW-0863">Zinc-finger</keyword>
<feature type="compositionally biased region" description="Basic and acidic residues" evidence="7">
    <location>
        <begin position="896"/>
        <end position="905"/>
    </location>
</feature>
<feature type="region of interest" description="Disordered" evidence="7">
    <location>
        <begin position="2385"/>
        <end position="2405"/>
    </location>
</feature>
<dbReference type="SUPFAM" id="SSF57903">
    <property type="entry name" value="FYVE/PHD zinc finger"/>
    <property type="match status" value="1"/>
</dbReference>
<feature type="compositionally biased region" description="Basic residues" evidence="7">
    <location>
        <begin position="2862"/>
        <end position="2871"/>
    </location>
</feature>
<keyword evidence="5" id="KW-0539">Nucleus</keyword>
<dbReference type="InterPro" id="IPR011011">
    <property type="entry name" value="Znf_FYVE_PHD"/>
</dbReference>
<evidence type="ECO:0000256" key="7">
    <source>
        <dbReference type="SAM" id="MobiDB-lite"/>
    </source>
</evidence>
<feature type="region of interest" description="Disordered" evidence="7">
    <location>
        <begin position="2918"/>
        <end position="2948"/>
    </location>
</feature>
<dbReference type="PROSITE" id="PS50827">
    <property type="entry name" value="DDT"/>
    <property type="match status" value="1"/>
</dbReference>
<dbReference type="InterPro" id="IPR028941">
    <property type="entry name" value="WHIM2_dom"/>
</dbReference>
<evidence type="ECO:0000256" key="2">
    <source>
        <dbReference type="ARBA" id="ARBA00022723"/>
    </source>
</evidence>
<dbReference type="GO" id="GO:0008270">
    <property type="term" value="F:zinc ion binding"/>
    <property type="evidence" value="ECO:0007669"/>
    <property type="project" value="UniProtKB-KW"/>
</dbReference>
<dbReference type="PROSITE" id="PS50016">
    <property type="entry name" value="ZF_PHD_2"/>
    <property type="match status" value="1"/>
</dbReference>
<feature type="region of interest" description="Disordered" evidence="7">
    <location>
        <begin position="3858"/>
        <end position="3905"/>
    </location>
</feature>
<evidence type="ECO:0000259" key="9">
    <source>
        <dbReference type="PROSITE" id="PS50827"/>
    </source>
</evidence>
<feature type="compositionally biased region" description="Low complexity" evidence="7">
    <location>
        <begin position="1805"/>
        <end position="1821"/>
    </location>
</feature>
<comment type="subcellular location">
    <subcellularLocation>
        <location evidence="1">Nucleus</location>
    </subcellularLocation>
</comment>
<feature type="compositionally biased region" description="Basic and acidic residues" evidence="7">
    <location>
        <begin position="2543"/>
        <end position="2562"/>
    </location>
</feature>
<feature type="compositionally biased region" description="Basic and acidic residues" evidence="7">
    <location>
        <begin position="2585"/>
        <end position="2605"/>
    </location>
</feature>
<dbReference type="Pfam" id="PF15613">
    <property type="entry name" value="WSD"/>
    <property type="match status" value="1"/>
</dbReference>
<dbReference type="PANTHER" id="PTHR45975:SF2">
    <property type="entry name" value="NUCLEOSOME-REMODELING FACTOR SUBUNIT BPTF"/>
    <property type="match status" value="1"/>
</dbReference>
<feature type="compositionally biased region" description="Polar residues" evidence="7">
    <location>
        <begin position="2758"/>
        <end position="2767"/>
    </location>
</feature>
<feature type="compositionally biased region" description="Basic and acidic residues" evidence="7">
    <location>
        <begin position="3452"/>
        <end position="3470"/>
    </location>
</feature>
<feature type="region of interest" description="Disordered" evidence="7">
    <location>
        <begin position="2444"/>
        <end position="2562"/>
    </location>
</feature>
<reference evidence="10" key="1">
    <citation type="submission" date="2013-07" db="EMBL/GenBank/DDBJ databases">
        <authorList>
            <person name="Geib S."/>
        </authorList>
    </citation>
    <scope>NUCLEOTIDE SEQUENCE</scope>
</reference>
<dbReference type="InterPro" id="IPR001965">
    <property type="entry name" value="Znf_PHD"/>
</dbReference>